<keyword evidence="1" id="KW-1133">Transmembrane helix</keyword>
<dbReference type="KEGG" id="cfon:HZU75_07595"/>
<accession>A0A7D5Z5M4</accession>
<feature type="domain" description="YiaAB two helix" evidence="2">
    <location>
        <begin position="74"/>
        <end position="126"/>
    </location>
</feature>
<keyword evidence="1" id="KW-0812">Transmembrane</keyword>
<feature type="domain" description="YiaAB two helix" evidence="2">
    <location>
        <begin position="11"/>
        <end position="63"/>
    </location>
</feature>
<dbReference type="Proteomes" id="UP000510822">
    <property type="component" value="Chromosome"/>
</dbReference>
<evidence type="ECO:0000313" key="3">
    <source>
        <dbReference type="EMBL" id="QLI81403.1"/>
    </source>
</evidence>
<evidence type="ECO:0000256" key="1">
    <source>
        <dbReference type="SAM" id="Phobius"/>
    </source>
</evidence>
<dbReference type="Pfam" id="PF05360">
    <property type="entry name" value="YiaAB"/>
    <property type="match status" value="2"/>
</dbReference>
<sequence length="141" mass="15451">MSTNTKTSSAFVAASWLAFCAGVTTYLIGLNNAAMQLNEKGYYLTVLLFGLFAAVSLQKTVRDKLEGLPFNAMYYGICWFSFIAAISLLCIGLFNATITLSEKGFYGMAYGLSLFAAIAIQKNTRDNEYFKVKKEILAAAE</sequence>
<dbReference type="GO" id="GO:0005886">
    <property type="term" value="C:plasma membrane"/>
    <property type="evidence" value="ECO:0007669"/>
    <property type="project" value="TreeGrafter"/>
</dbReference>
<feature type="transmembrane region" description="Helical" evidence="1">
    <location>
        <begin position="41"/>
        <end position="61"/>
    </location>
</feature>
<evidence type="ECO:0000259" key="2">
    <source>
        <dbReference type="Pfam" id="PF05360"/>
    </source>
</evidence>
<protein>
    <recommendedName>
        <fullName evidence="2">YiaAB two helix domain-containing protein</fullName>
    </recommendedName>
</protein>
<organism evidence="3 4">
    <name type="scientific">Chitinibacter fontanus</name>
    <dbReference type="NCBI Taxonomy" id="1737446"/>
    <lineage>
        <taxon>Bacteria</taxon>
        <taxon>Pseudomonadati</taxon>
        <taxon>Pseudomonadota</taxon>
        <taxon>Betaproteobacteria</taxon>
        <taxon>Neisseriales</taxon>
        <taxon>Chitinibacteraceae</taxon>
        <taxon>Chitinibacter</taxon>
    </lineage>
</organism>
<dbReference type="GO" id="GO:0006974">
    <property type="term" value="P:DNA damage response"/>
    <property type="evidence" value="ECO:0007669"/>
    <property type="project" value="TreeGrafter"/>
</dbReference>
<dbReference type="InterPro" id="IPR008024">
    <property type="entry name" value="YiaAB"/>
</dbReference>
<keyword evidence="4" id="KW-1185">Reference proteome</keyword>
<reference evidence="3 4" key="1">
    <citation type="journal article" date="2016" name="Int. J. Syst. Evol. Microbiol.">
        <title>Chitinibacter fontanus sp. nov., isolated from a spring.</title>
        <authorList>
            <person name="Sheu S.Y."/>
            <person name="Li Y.S."/>
            <person name="Young C.C."/>
            <person name="Chen W.M."/>
        </authorList>
    </citation>
    <scope>NUCLEOTIDE SEQUENCE [LARGE SCALE GENOMIC DNA]</scope>
    <source>
        <strain evidence="3 4">STM-7</strain>
    </source>
</reference>
<dbReference type="PANTHER" id="PTHR37290">
    <property type="entry name" value="INNER MEMBRANE PROTEIN YIAA-RELATED"/>
    <property type="match status" value="1"/>
</dbReference>
<dbReference type="EMBL" id="CP058952">
    <property type="protein sequence ID" value="QLI81403.1"/>
    <property type="molecule type" value="Genomic_DNA"/>
</dbReference>
<name>A0A7D5Z5M4_9NEIS</name>
<dbReference type="RefSeq" id="WP_180308529.1">
    <property type="nucleotide sequence ID" value="NZ_CP058952.1"/>
</dbReference>
<dbReference type="NCBIfam" id="NF008482">
    <property type="entry name" value="PRK11383.1"/>
    <property type="match status" value="1"/>
</dbReference>
<feature type="transmembrane region" description="Helical" evidence="1">
    <location>
        <begin position="104"/>
        <end position="121"/>
    </location>
</feature>
<evidence type="ECO:0000313" key="4">
    <source>
        <dbReference type="Proteomes" id="UP000510822"/>
    </source>
</evidence>
<dbReference type="PANTHER" id="PTHR37290:SF1">
    <property type="entry name" value="INNER MEMBRANE PROTEIN YIAA"/>
    <property type="match status" value="1"/>
</dbReference>
<feature type="transmembrane region" description="Helical" evidence="1">
    <location>
        <begin position="73"/>
        <end position="98"/>
    </location>
</feature>
<dbReference type="AlphaFoldDB" id="A0A7D5Z5M4"/>
<keyword evidence="1" id="KW-0472">Membrane</keyword>
<gene>
    <name evidence="3" type="ORF">HZU75_07595</name>
</gene>
<dbReference type="InterPro" id="IPR038972">
    <property type="entry name" value="YiaA-like"/>
</dbReference>
<proteinExistence type="predicted"/>